<dbReference type="GO" id="GO:0003677">
    <property type="term" value="F:DNA binding"/>
    <property type="evidence" value="ECO:0007669"/>
    <property type="project" value="UniProtKB-UniRule"/>
</dbReference>
<dbReference type="InterPro" id="IPR000047">
    <property type="entry name" value="HTH_motif"/>
</dbReference>
<dbReference type="Proteomes" id="UP000015101">
    <property type="component" value="Unassembled WGS sequence"/>
</dbReference>
<comment type="similarity">
    <text evidence="8">Belongs to the HMX homeobox family.</text>
</comment>
<dbReference type="GO" id="GO:0000981">
    <property type="term" value="F:DNA-binding transcription factor activity, RNA polymerase II-specific"/>
    <property type="evidence" value="ECO:0007669"/>
    <property type="project" value="InterPro"/>
</dbReference>
<dbReference type="PROSITE" id="PS00027">
    <property type="entry name" value="HOMEOBOX_1"/>
    <property type="match status" value="1"/>
</dbReference>
<evidence type="ECO:0000256" key="9">
    <source>
        <dbReference type="PROSITE-ProRule" id="PRU00108"/>
    </source>
</evidence>
<dbReference type="STRING" id="6412.T1EK78"/>
<gene>
    <name evidence="13" type="primary">20196978</name>
    <name evidence="12" type="ORF">HELRODRAFT_148410</name>
</gene>
<keyword evidence="7 9" id="KW-0539">Nucleus</keyword>
<dbReference type="Gene3D" id="1.10.10.60">
    <property type="entry name" value="Homeodomain-like"/>
    <property type="match status" value="1"/>
</dbReference>
<dbReference type="eggNOG" id="KOG0485">
    <property type="taxonomic scope" value="Eukaryota"/>
</dbReference>
<dbReference type="RefSeq" id="XP_009011692.1">
    <property type="nucleotide sequence ID" value="XM_009013444.1"/>
</dbReference>
<accession>T1EK78</accession>
<evidence type="ECO:0000256" key="1">
    <source>
        <dbReference type="ARBA" id="ARBA00004123"/>
    </source>
</evidence>
<keyword evidence="14" id="KW-1185">Reference proteome</keyword>
<dbReference type="AlphaFoldDB" id="T1EK78"/>
<reference evidence="13" key="3">
    <citation type="submission" date="2015-06" db="UniProtKB">
        <authorList>
            <consortium name="EnsemblMetazoa"/>
        </authorList>
    </citation>
    <scope>IDENTIFICATION</scope>
</reference>
<dbReference type="EMBL" id="KB095905">
    <property type="protein sequence ID" value="ESO09878.1"/>
    <property type="molecule type" value="Genomic_DNA"/>
</dbReference>
<dbReference type="Pfam" id="PF00046">
    <property type="entry name" value="Homeodomain"/>
    <property type="match status" value="1"/>
</dbReference>
<dbReference type="SUPFAM" id="SSF46689">
    <property type="entry name" value="Homeodomain-like"/>
    <property type="match status" value="1"/>
</dbReference>
<organism evidence="13 14">
    <name type="scientific">Helobdella robusta</name>
    <name type="common">Californian leech</name>
    <dbReference type="NCBI Taxonomy" id="6412"/>
    <lineage>
        <taxon>Eukaryota</taxon>
        <taxon>Metazoa</taxon>
        <taxon>Spiralia</taxon>
        <taxon>Lophotrochozoa</taxon>
        <taxon>Annelida</taxon>
        <taxon>Clitellata</taxon>
        <taxon>Hirudinea</taxon>
        <taxon>Rhynchobdellida</taxon>
        <taxon>Glossiphoniidae</taxon>
        <taxon>Helobdella</taxon>
    </lineage>
</organism>
<dbReference type="GO" id="GO:0005634">
    <property type="term" value="C:nucleus"/>
    <property type="evidence" value="ECO:0007669"/>
    <property type="project" value="UniProtKB-SubCell"/>
</dbReference>
<proteinExistence type="inferred from homology"/>
<evidence type="ECO:0000256" key="7">
    <source>
        <dbReference type="ARBA" id="ARBA00023242"/>
    </source>
</evidence>
<dbReference type="PANTHER" id="PTHR46110:SF3">
    <property type="entry name" value="HOMEOBOX PROTEIN HMX"/>
    <property type="match status" value="1"/>
</dbReference>
<name>T1EK78_HELRO</name>
<dbReference type="EMBL" id="AMQM01002831">
    <property type="status" value="NOT_ANNOTATED_CDS"/>
    <property type="molecule type" value="Genomic_DNA"/>
</dbReference>
<dbReference type="SMART" id="SM00389">
    <property type="entry name" value="HOX"/>
    <property type="match status" value="1"/>
</dbReference>
<dbReference type="InterPro" id="IPR020479">
    <property type="entry name" value="HD_metazoa"/>
</dbReference>
<dbReference type="FunFam" id="1.10.10.60:FF:000053">
    <property type="entry name" value="H6 family homeobox 2"/>
    <property type="match status" value="1"/>
</dbReference>
<dbReference type="HOGENOM" id="CLU_049543_10_1_1"/>
<reference evidence="12 14" key="2">
    <citation type="journal article" date="2013" name="Nature">
        <title>Insights into bilaterian evolution from three spiralian genomes.</title>
        <authorList>
            <person name="Simakov O."/>
            <person name="Marletaz F."/>
            <person name="Cho S.J."/>
            <person name="Edsinger-Gonzales E."/>
            <person name="Havlak P."/>
            <person name="Hellsten U."/>
            <person name="Kuo D.H."/>
            <person name="Larsson T."/>
            <person name="Lv J."/>
            <person name="Arendt D."/>
            <person name="Savage R."/>
            <person name="Osoegawa K."/>
            <person name="de Jong P."/>
            <person name="Grimwood J."/>
            <person name="Chapman J.A."/>
            <person name="Shapiro H."/>
            <person name="Aerts A."/>
            <person name="Otillar R.P."/>
            <person name="Terry A.Y."/>
            <person name="Boore J.L."/>
            <person name="Grigoriev I.V."/>
            <person name="Lindberg D.R."/>
            <person name="Seaver E.C."/>
            <person name="Weisblat D.A."/>
            <person name="Putnam N.H."/>
            <person name="Rokhsar D.S."/>
        </authorList>
    </citation>
    <scope>NUCLEOTIDE SEQUENCE</scope>
</reference>
<dbReference type="InterPro" id="IPR017970">
    <property type="entry name" value="Homeobox_CS"/>
</dbReference>
<reference evidence="14" key="1">
    <citation type="submission" date="2012-12" db="EMBL/GenBank/DDBJ databases">
        <authorList>
            <person name="Hellsten U."/>
            <person name="Grimwood J."/>
            <person name="Chapman J.A."/>
            <person name="Shapiro H."/>
            <person name="Aerts A."/>
            <person name="Otillar R.P."/>
            <person name="Terry A.Y."/>
            <person name="Boore J.L."/>
            <person name="Simakov O."/>
            <person name="Marletaz F."/>
            <person name="Cho S.-J."/>
            <person name="Edsinger-Gonzales E."/>
            <person name="Havlak P."/>
            <person name="Kuo D.-H."/>
            <person name="Larsson T."/>
            <person name="Lv J."/>
            <person name="Arendt D."/>
            <person name="Savage R."/>
            <person name="Osoegawa K."/>
            <person name="de Jong P."/>
            <person name="Lindberg D.R."/>
            <person name="Seaver E.C."/>
            <person name="Weisblat D.A."/>
            <person name="Putnam N.H."/>
            <person name="Grigoriev I.V."/>
            <person name="Rokhsar D.S."/>
        </authorList>
    </citation>
    <scope>NUCLEOTIDE SEQUENCE</scope>
</reference>
<keyword evidence="4 9" id="KW-0238">DNA-binding</keyword>
<evidence type="ECO:0000313" key="13">
    <source>
        <dbReference type="EnsemblMetazoa" id="HelroP148410"/>
    </source>
</evidence>
<dbReference type="EnsemblMetazoa" id="HelroT148410">
    <property type="protein sequence ID" value="HelroP148410"/>
    <property type="gene ID" value="HelroG148410"/>
</dbReference>
<keyword evidence="3" id="KW-0805">Transcription regulation</keyword>
<evidence type="ECO:0000256" key="6">
    <source>
        <dbReference type="ARBA" id="ARBA00023163"/>
    </source>
</evidence>
<evidence type="ECO:0000256" key="5">
    <source>
        <dbReference type="ARBA" id="ARBA00023155"/>
    </source>
</evidence>
<dbReference type="PRINTS" id="PR00031">
    <property type="entry name" value="HTHREPRESSR"/>
</dbReference>
<dbReference type="CTD" id="20196978"/>
<evidence type="ECO:0000256" key="2">
    <source>
        <dbReference type="ARBA" id="ARBA00022473"/>
    </source>
</evidence>
<evidence type="ECO:0000256" key="4">
    <source>
        <dbReference type="ARBA" id="ARBA00023125"/>
    </source>
</evidence>
<evidence type="ECO:0000256" key="8">
    <source>
        <dbReference type="ARBA" id="ARBA00038165"/>
    </source>
</evidence>
<dbReference type="InterPro" id="IPR001356">
    <property type="entry name" value="HD"/>
</dbReference>
<evidence type="ECO:0000259" key="11">
    <source>
        <dbReference type="PROSITE" id="PS50071"/>
    </source>
</evidence>
<dbReference type="InterPro" id="IPR051300">
    <property type="entry name" value="HMX_Homeobox_TF"/>
</dbReference>
<comment type="subcellular location">
    <subcellularLocation>
        <location evidence="1 9 10">Nucleus</location>
    </subcellularLocation>
</comment>
<keyword evidence="2" id="KW-0217">Developmental protein</keyword>
<evidence type="ECO:0000256" key="10">
    <source>
        <dbReference type="RuleBase" id="RU000682"/>
    </source>
</evidence>
<dbReference type="PANTHER" id="PTHR46110">
    <property type="entry name" value="HOMEOBOX PROTEIN HMX"/>
    <property type="match status" value="1"/>
</dbReference>
<evidence type="ECO:0000313" key="12">
    <source>
        <dbReference type="EMBL" id="ESO09878.1"/>
    </source>
</evidence>
<keyword evidence="6" id="KW-0804">Transcription</keyword>
<dbReference type="GeneID" id="20196978"/>
<dbReference type="KEGG" id="hro:HELRODRAFT_148410"/>
<evidence type="ECO:0000256" key="3">
    <source>
        <dbReference type="ARBA" id="ARBA00023015"/>
    </source>
</evidence>
<dbReference type="OrthoDB" id="6159439at2759"/>
<evidence type="ECO:0000313" key="14">
    <source>
        <dbReference type="Proteomes" id="UP000015101"/>
    </source>
</evidence>
<dbReference type="CDD" id="cd00086">
    <property type="entry name" value="homeodomain"/>
    <property type="match status" value="1"/>
</dbReference>
<sequence>RKKKTRTVFSRNQVFQLESTFDRKRYLSSTERSNLASSLRLTETQVKIWFQNRRNKWKRQLAADME</sequence>
<dbReference type="InParanoid" id="T1EK78"/>
<feature type="DNA-binding region" description="Homeobox" evidence="9">
    <location>
        <begin position="3"/>
        <end position="61"/>
    </location>
</feature>
<dbReference type="InterPro" id="IPR009057">
    <property type="entry name" value="Homeodomain-like_sf"/>
</dbReference>
<protein>
    <recommendedName>
        <fullName evidence="11">Homeobox domain-containing protein</fullName>
    </recommendedName>
</protein>
<dbReference type="PRINTS" id="PR00024">
    <property type="entry name" value="HOMEOBOX"/>
</dbReference>
<keyword evidence="5 9" id="KW-0371">Homeobox</keyword>
<feature type="domain" description="Homeobox" evidence="11">
    <location>
        <begin position="1"/>
        <end position="60"/>
    </location>
</feature>
<dbReference type="PROSITE" id="PS50071">
    <property type="entry name" value="HOMEOBOX_2"/>
    <property type="match status" value="1"/>
</dbReference>